<dbReference type="NCBIfam" id="TIGR00571">
    <property type="entry name" value="dam"/>
    <property type="match status" value="1"/>
</dbReference>
<evidence type="ECO:0000256" key="4">
    <source>
        <dbReference type="ARBA" id="ARBA00022679"/>
    </source>
</evidence>
<organism evidence="7 8">
    <name type="scientific">Veillonella parvula</name>
    <name type="common">Staphylococcus parvulus</name>
    <dbReference type="NCBI Taxonomy" id="29466"/>
    <lineage>
        <taxon>Bacteria</taxon>
        <taxon>Bacillati</taxon>
        <taxon>Bacillota</taxon>
        <taxon>Negativicutes</taxon>
        <taxon>Veillonellales</taxon>
        <taxon>Veillonellaceae</taxon>
        <taxon>Veillonella</taxon>
    </lineage>
</organism>
<dbReference type="PANTHER" id="PTHR30481:SF3">
    <property type="entry name" value="DNA ADENINE METHYLASE"/>
    <property type="match status" value="1"/>
</dbReference>
<dbReference type="PRINTS" id="PR00505">
    <property type="entry name" value="D12N6MTFRASE"/>
</dbReference>
<dbReference type="InterPro" id="IPR012263">
    <property type="entry name" value="M_m6A_EcoRV"/>
</dbReference>
<keyword evidence="8" id="KW-1185">Reference proteome</keyword>
<comment type="catalytic activity">
    <reaction evidence="6">
        <text>a 2'-deoxyadenosine in DNA + S-adenosyl-L-methionine = an N(6)-methyl-2'-deoxyadenosine in DNA + S-adenosyl-L-homocysteine + H(+)</text>
        <dbReference type="Rhea" id="RHEA:15197"/>
        <dbReference type="Rhea" id="RHEA-COMP:12418"/>
        <dbReference type="Rhea" id="RHEA-COMP:12419"/>
        <dbReference type="ChEBI" id="CHEBI:15378"/>
        <dbReference type="ChEBI" id="CHEBI:57856"/>
        <dbReference type="ChEBI" id="CHEBI:59789"/>
        <dbReference type="ChEBI" id="CHEBI:90615"/>
        <dbReference type="ChEBI" id="CHEBI:90616"/>
        <dbReference type="EC" id="2.1.1.72"/>
    </reaction>
</comment>
<keyword evidence="5" id="KW-0949">S-adenosyl-L-methionine</keyword>
<evidence type="ECO:0000313" key="7">
    <source>
        <dbReference type="EMBL" id="MEO9178755.1"/>
    </source>
</evidence>
<evidence type="ECO:0000256" key="1">
    <source>
        <dbReference type="ARBA" id="ARBA00006594"/>
    </source>
</evidence>
<sequence>MIIIKPILKWAGGKRQLLNTINQLKPQNFNRYIEPFCGGAAVYFNLCPHNAIIGDKNRDLINCYKQIRDNLPYVKRELNLHTRYHDEKYYYEMRDKFNARRRNSKLNLNSVDAALMIYLNKAGYNGMFRENLKGDFNIPSGKKKSVTLYENGNLEKCSEQLTHTQILCADFEDIARQAQMNDFVFFDSPYDDTFHTYQAGGFTKNDHERLANLFYDLTNQGVYCMLTNNATDYIKSLYTDQRYSYEEVGVRRMISSNSSRPIETEIIITNYPIIIE</sequence>
<dbReference type="Gene3D" id="3.40.50.150">
    <property type="entry name" value="Vaccinia Virus protein VP39"/>
    <property type="match status" value="1"/>
</dbReference>
<dbReference type="Gene3D" id="1.10.1020.10">
    <property type="entry name" value="Adenine-specific Methyltransferase, Domain 2"/>
    <property type="match status" value="1"/>
</dbReference>
<keyword evidence="4 7" id="KW-0808">Transferase</keyword>
<evidence type="ECO:0000256" key="6">
    <source>
        <dbReference type="ARBA" id="ARBA00047942"/>
    </source>
</evidence>
<evidence type="ECO:0000256" key="2">
    <source>
        <dbReference type="ARBA" id="ARBA00011900"/>
    </source>
</evidence>
<dbReference type="PIRSF" id="PIRSF000398">
    <property type="entry name" value="M_m6A_EcoRV"/>
    <property type="match status" value="1"/>
</dbReference>
<keyword evidence="3 7" id="KW-0489">Methyltransferase</keyword>
<protein>
    <recommendedName>
        <fullName evidence="2">site-specific DNA-methyltransferase (adenine-specific)</fullName>
        <ecNumber evidence="2">2.1.1.72</ecNumber>
    </recommendedName>
</protein>
<dbReference type="GO" id="GO:0032259">
    <property type="term" value="P:methylation"/>
    <property type="evidence" value="ECO:0007669"/>
    <property type="project" value="UniProtKB-KW"/>
</dbReference>
<comment type="similarity">
    <text evidence="1">Belongs to the N(4)/N(6)-methyltransferase family.</text>
</comment>
<accession>A0ABV0IBL9</accession>
<dbReference type="EMBL" id="PKMC02000008">
    <property type="protein sequence ID" value="MEO9178755.1"/>
    <property type="molecule type" value="Genomic_DNA"/>
</dbReference>
<reference evidence="7 8" key="2">
    <citation type="submission" date="2024-04" db="EMBL/GenBank/DDBJ databases">
        <title>Na.</title>
        <authorList>
            <person name="Choi B."/>
        </authorList>
    </citation>
    <scope>NUCLEOTIDE SEQUENCE [LARGE SCALE GENOMIC DNA]</scope>
    <source>
        <strain evidence="7 8">UMB0138</strain>
    </source>
</reference>
<dbReference type="EC" id="2.1.1.72" evidence="2"/>
<dbReference type="RefSeq" id="WP_101928892.1">
    <property type="nucleotide sequence ID" value="NZ_PKHW01000005.1"/>
</dbReference>
<reference evidence="8" key="1">
    <citation type="submission" date="2017-12" db="EMBL/GenBank/DDBJ databases">
        <title>Phylogenetic diversity of female urinary microbiome.</title>
        <authorList>
            <person name="Thomas-White K."/>
            <person name="Wolfe A.J."/>
        </authorList>
    </citation>
    <scope>NUCLEOTIDE SEQUENCE [LARGE SCALE GENOMIC DNA]</scope>
    <source>
        <strain evidence="8">UMB0138</strain>
    </source>
</reference>
<name>A0ABV0IBL9_VEIPA</name>
<dbReference type="InterPro" id="IPR029063">
    <property type="entry name" value="SAM-dependent_MTases_sf"/>
</dbReference>
<dbReference type="PANTHER" id="PTHR30481">
    <property type="entry name" value="DNA ADENINE METHYLASE"/>
    <property type="match status" value="1"/>
</dbReference>
<dbReference type="Proteomes" id="UP000234197">
    <property type="component" value="Unassembled WGS sequence"/>
</dbReference>
<dbReference type="InterPro" id="IPR012327">
    <property type="entry name" value="MeTrfase_D12"/>
</dbReference>
<dbReference type="InterPro" id="IPR023095">
    <property type="entry name" value="Ade_MeTrfase_dom_2"/>
</dbReference>
<comment type="caution">
    <text evidence="7">The sequence shown here is derived from an EMBL/GenBank/DDBJ whole genome shotgun (WGS) entry which is preliminary data.</text>
</comment>
<evidence type="ECO:0000256" key="5">
    <source>
        <dbReference type="ARBA" id="ARBA00022691"/>
    </source>
</evidence>
<gene>
    <name evidence="7" type="ORF">CYJ21_007320</name>
</gene>
<dbReference type="GO" id="GO:0009007">
    <property type="term" value="F:site-specific DNA-methyltransferase (adenine-specific) activity"/>
    <property type="evidence" value="ECO:0007669"/>
    <property type="project" value="UniProtKB-EC"/>
</dbReference>
<dbReference type="SUPFAM" id="SSF53335">
    <property type="entry name" value="S-adenosyl-L-methionine-dependent methyltransferases"/>
    <property type="match status" value="1"/>
</dbReference>
<dbReference type="Pfam" id="PF02086">
    <property type="entry name" value="MethyltransfD12"/>
    <property type="match status" value="1"/>
</dbReference>
<evidence type="ECO:0000313" key="8">
    <source>
        <dbReference type="Proteomes" id="UP000234197"/>
    </source>
</evidence>
<evidence type="ECO:0000256" key="3">
    <source>
        <dbReference type="ARBA" id="ARBA00022603"/>
    </source>
</evidence>
<proteinExistence type="inferred from homology"/>